<evidence type="ECO:0000313" key="1">
    <source>
        <dbReference type="EMBL" id="QNN71254.1"/>
    </source>
</evidence>
<gene>
    <name evidence="1" type="ORF">H9L16_06790</name>
</gene>
<dbReference type="AlphaFoldDB" id="A0A7G9STS9"/>
<reference evidence="1 2" key="1">
    <citation type="submission" date="2020-08" db="EMBL/GenBank/DDBJ databases">
        <title>Genome sequence of Thermomonas carbonis KCTC 42013T.</title>
        <authorList>
            <person name="Hyun D.-W."/>
            <person name="Bae J.-W."/>
        </authorList>
    </citation>
    <scope>NUCLEOTIDE SEQUENCE [LARGE SCALE GENOMIC DNA]</scope>
    <source>
        <strain evidence="1 2">KCTC 42013</strain>
    </source>
</reference>
<dbReference type="Proteomes" id="UP000515804">
    <property type="component" value="Chromosome"/>
</dbReference>
<sequence length="59" mass="5964">MDAGNDACRVMVATFGQAIPAVKFPLHIDVGAQAVVAVVANACAIPDARRLALAAMAVT</sequence>
<accession>A0A7G9STS9</accession>
<proteinExistence type="predicted"/>
<dbReference type="KEGG" id="tcn:H9L16_06790"/>
<organism evidence="1 2">
    <name type="scientific">Thermomonas carbonis</name>
    <dbReference type="NCBI Taxonomy" id="1463158"/>
    <lineage>
        <taxon>Bacteria</taxon>
        <taxon>Pseudomonadati</taxon>
        <taxon>Pseudomonadota</taxon>
        <taxon>Gammaproteobacteria</taxon>
        <taxon>Lysobacterales</taxon>
        <taxon>Lysobacteraceae</taxon>
        <taxon>Thermomonas</taxon>
    </lineage>
</organism>
<evidence type="ECO:0000313" key="2">
    <source>
        <dbReference type="Proteomes" id="UP000515804"/>
    </source>
</evidence>
<keyword evidence="2" id="KW-1185">Reference proteome</keyword>
<name>A0A7G9STS9_9GAMM</name>
<dbReference type="EMBL" id="CP060719">
    <property type="protein sequence ID" value="QNN71254.1"/>
    <property type="molecule type" value="Genomic_DNA"/>
</dbReference>
<protein>
    <submittedName>
        <fullName evidence="1">Uncharacterized protein</fullName>
    </submittedName>
</protein>
<dbReference type="RefSeq" id="WP_187553768.1">
    <property type="nucleotide sequence ID" value="NZ_BMZL01000002.1"/>
</dbReference>